<dbReference type="Proteomes" id="UP001596084">
    <property type="component" value="Unassembled WGS sequence"/>
</dbReference>
<comment type="caution">
    <text evidence="2">The sequence shown here is derived from an EMBL/GenBank/DDBJ whole genome shotgun (WGS) entry which is preliminary data.</text>
</comment>
<keyword evidence="3" id="KW-1185">Reference proteome</keyword>
<dbReference type="CDD" id="cd07043">
    <property type="entry name" value="STAS_anti-anti-sigma_factors"/>
    <property type="match status" value="1"/>
</dbReference>
<dbReference type="PROSITE" id="PS50801">
    <property type="entry name" value="STAS"/>
    <property type="match status" value="1"/>
</dbReference>
<protein>
    <submittedName>
        <fullName evidence="2">Lipid asymmetry maintenance protein MlaB</fullName>
    </submittedName>
</protein>
<sequence>MLALPPVLTHAAAPGFVDGLKQRVQAQPAEVVADAGALQTFDSSALAVLLECRREALAAGKAFSVQGLPARLRQLANLYGVAELMPATA</sequence>
<evidence type="ECO:0000259" key="1">
    <source>
        <dbReference type="PROSITE" id="PS50801"/>
    </source>
</evidence>
<gene>
    <name evidence="2" type="ORF">ACFPP7_10105</name>
</gene>
<organism evidence="2 3">
    <name type="scientific">Polaromonas jejuensis</name>
    <dbReference type="NCBI Taxonomy" id="457502"/>
    <lineage>
        <taxon>Bacteria</taxon>
        <taxon>Pseudomonadati</taxon>
        <taxon>Pseudomonadota</taxon>
        <taxon>Betaproteobacteria</taxon>
        <taxon>Burkholderiales</taxon>
        <taxon>Comamonadaceae</taxon>
        <taxon>Polaromonas</taxon>
    </lineage>
</organism>
<evidence type="ECO:0000313" key="2">
    <source>
        <dbReference type="EMBL" id="MFC5521267.1"/>
    </source>
</evidence>
<dbReference type="Gene3D" id="3.30.750.24">
    <property type="entry name" value="STAS domain"/>
    <property type="match status" value="1"/>
</dbReference>
<dbReference type="InterPro" id="IPR058548">
    <property type="entry name" value="MlaB-like_STAS"/>
</dbReference>
<name>A0ABW0QC46_9BURK</name>
<accession>A0ABW0QC46</accession>
<reference evidence="3" key="1">
    <citation type="journal article" date="2019" name="Int. J. Syst. Evol. Microbiol.">
        <title>The Global Catalogue of Microorganisms (GCM) 10K type strain sequencing project: providing services to taxonomists for standard genome sequencing and annotation.</title>
        <authorList>
            <consortium name="The Broad Institute Genomics Platform"/>
            <consortium name="The Broad Institute Genome Sequencing Center for Infectious Disease"/>
            <person name="Wu L."/>
            <person name="Ma J."/>
        </authorList>
    </citation>
    <scope>NUCLEOTIDE SEQUENCE [LARGE SCALE GENOMIC DNA]</scope>
    <source>
        <strain evidence="3">CGMCC 4.7277</strain>
    </source>
</reference>
<dbReference type="InterPro" id="IPR002645">
    <property type="entry name" value="STAS_dom"/>
</dbReference>
<dbReference type="EMBL" id="JBHSMX010000013">
    <property type="protein sequence ID" value="MFC5521267.1"/>
    <property type="molecule type" value="Genomic_DNA"/>
</dbReference>
<dbReference type="Pfam" id="PF13466">
    <property type="entry name" value="STAS_2"/>
    <property type="match status" value="1"/>
</dbReference>
<dbReference type="RefSeq" id="WP_068833266.1">
    <property type="nucleotide sequence ID" value="NZ_JBHSMX010000013.1"/>
</dbReference>
<feature type="domain" description="STAS" evidence="1">
    <location>
        <begin position="1"/>
        <end position="89"/>
    </location>
</feature>
<dbReference type="SUPFAM" id="SSF52091">
    <property type="entry name" value="SpoIIaa-like"/>
    <property type="match status" value="1"/>
</dbReference>
<evidence type="ECO:0000313" key="3">
    <source>
        <dbReference type="Proteomes" id="UP001596084"/>
    </source>
</evidence>
<proteinExistence type="predicted"/>
<dbReference type="InterPro" id="IPR036513">
    <property type="entry name" value="STAS_dom_sf"/>
</dbReference>